<reference evidence="5" key="1">
    <citation type="journal article" date="2019" name="Int. J. Syst. Evol. Microbiol.">
        <title>The Global Catalogue of Microorganisms (GCM) 10K type strain sequencing project: providing services to taxonomists for standard genome sequencing and annotation.</title>
        <authorList>
            <consortium name="The Broad Institute Genomics Platform"/>
            <consortium name="The Broad Institute Genome Sequencing Center for Infectious Disease"/>
            <person name="Wu L."/>
            <person name="Ma J."/>
        </authorList>
    </citation>
    <scope>NUCLEOTIDE SEQUENCE [LARGE SCALE GENOMIC DNA]</scope>
    <source>
        <strain evidence="5">CCUG 53915</strain>
    </source>
</reference>
<dbReference type="PANTHER" id="PTHR10566:SF113">
    <property type="entry name" value="PROTEIN ACTIVITY OF BC1 COMPLEX KINASE 7, CHLOROPLASTIC"/>
    <property type="match status" value="1"/>
</dbReference>
<evidence type="ECO:0000259" key="3">
    <source>
        <dbReference type="Pfam" id="PF03109"/>
    </source>
</evidence>
<keyword evidence="4" id="KW-0418">Kinase</keyword>
<feature type="domain" description="ABC1 atypical kinase-like" evidence="3">
    <location>
        <begin position="90"/>
        <end position="334"/>
    </location>
</feature>
<dbReference type="GO" id="GO:0016301">
    <property type="term" value="F:kinase activity"/>
    <property type="evidence" value="ECO:0007669"/>
    <property type="project" value="UniProtKB-KW"/>
</dbReference>
<dbReference type="Pfam" id="PF03109">
    <property type="entry name" value="ABC1"/>
    <property type="match status" value="1"/>
</dbReference>
<dbReference type="InterPro" id="IPR004147">
    <property type="entry name" value="ABC1_dom"/>
</dbReference>
<evidence type="ECO:0000256" key="2">
    <source>
        <dbReference type="SAM" id="Phobius"/>
    </source>
</evidence>
<name>A0ABW3TXN5_9BACL</name>
<keyword evidence="2" id="KW-0472">Membrane</keyword>
<keyword evidence="4" id="KW-0808">Transferase</keyword>
<keyword evidence="5" id="KW-1185">Reference proteome</keyword>
<evidence type="ECO:0000313" key="4">
    <source>
        <dbReference type="EMBL" id="MFD1205267.1"/>
    </source>
</evidence>
<evidence type="ECO:0000313" key="5">
    <source>
        <dbReference type="Proteomes" id="UP001597231"/>
    </source>
</evidence>
<dbReference type="EMBL" id="JBHTLT010000043">
    <property type="protein sequence ID" value="MFD1205267.1"/>
    <property type="molecule type" value="Genomic_DNA"/>
</dbReference>
<comment type="caution">
    <text evidence="4">The sequence shown here is derived from an EMBL/GenBank/DDBJ whole genome shotgun (WGS) entry which is preliminary data.</text>
</comment>
<dbReference type="CDD" id="cd05121">
    <property type="entry name" value="ABC1_ADCK3-like"/>
    <property type="match status" value="1"/>
</dbReference>
<dbReference type="PANTHER" id="PTHR10566">
    <property type="entry name" value="CHAPERONE-ACTIVITY OF BC1 COMPLEX CABC1 -RELATED"/>
    <property type="match status" value="1"/>
</dbReference>
<feature type="transmembrane region" description="Helical" evidence="2">
    <location>
        <begin position="529"/>
        <end position="549"/>
    </location>
</feature>
<comment type="similarity">
    <text evidence="1">Belongs to the protein kinase superfamily. ADCK protein kinase family.</text>
</comment>
<feature type="transmembrane region" description="Helical" evidence="2">
    <location>
        <begin position="495"/>
        <end position="517"/>
    </location>
</feature>
<accession>A0ABW3TXN5</accession>
<dbReference type="Proteomes" id="UP001597231">
    <property type="component" value="Unassembled WGS sequence"/>
</dbReference>
<keyword evidence="2" id="KW-0812">Transmembrane</keyword>
<dbReference type="RefSeq" id="WP_381480463.1">
    <property type="nucleotide sequence ID" value="NZ_JBHTLT010000043.1"/>
</dbReference>
<dbReference type="InterPro" id="IPR011009">
    <property type="entry name" value="Kinase-like_dom_sf"/>
</dbReference>
<evidence type="ECO:0000256" key="1">
    <source>
        <dbReference type="ARBA" id="ARBA00009670"/>
    </source>
</evidence>
<dbReference type="SUPFAM" id="SSF56112">
    <property type="entry name" value="Protein kinase-like (PK-like)"/>
    <property type="match status" value="1"/>
</dbReference>
<sequence length="554" mass="63601">MLQNRFRHTKRYREIMNAFLKNGFSHILFRLGITDRTSSKKDGAVMNMQDIGVKLRLTLQELGPTFIKLGQIASSRRDLVPFEIADELEKLQDHVAPFPFEQVKEIIETELEMPIDSLFTEFEKEPIATASIGQVHAARLSSGEKVAVKVQRPNIYHVVNKDLTILSDLARFLEDNMDWAEAYRLQDMVDEFARSLRDELDYRVEARSGERIAKQFEGVPTVHIPSIFWDLSTSKVLTTELIHGVKVNDLERLDAEGYDRERIAERIVHSMLDQILMAGFFHGDPHPGNIFVLPNNVISYLDFGMVGRLDDDMKYHFATLIIQLRKGNTENMIKTLDAMGILSDDTDMMTFKKDVDHLQSKYYDVPFEEIKPGAFFLDLFRIAYRHRIQIPTEITILGKSILTLEGFITKLAPGFSIMSAVEPFGKKLIMERYSPKNVLRKSLLHWKENIEILTDFPKDLKELSTLIRKGNLQMNIHIPQVQMILRRLDQVSNRLSFSIILLSFSILMVGLIVGASISGETNMLWRLPIIEAGSIIASLLFLYLIYSIFKSGRM</sequence>
<protein>
    <submittedName>
        <fullName evidence="4">ABC1 kinase family protein</fullName>
    </submittedName>
</protein>
<proteinExistence type="inferred from homology"/>
<keyword evidence="2" id="KW-1133">Transmembrane helix</keyword>
<organism evidence="4 5">
    <name type="scientific">Sporosarcina contaminans</name>
    <dbReference type="NCBI Taxonomy" id="633403"/>
    <lineage>
        <taxon>Bacteria</taxon>
        <taxon>Bacillati</taxon>
        <taxon>Bacillota</taxon>
        <taxon>Bacilli</taxon>
        <taxon>Bacillales</taxon>
        <taxon>Caryophanaceae</taxon>
        <taxon>Sporosarcina</taxon>
    </lineage>
</organism>
<dbReference type="InterPro" id="IPR050154">
    <property type="entry name" value="UbiB_kinase"/>
</dbReference>
<gene>
    <name evidence="4" type="ORF">ACFQ38_09140</name>
</gene>